<dbReference type="PATRIC" id="fig|525362.12.peg.1505"/>
<reference evidence="1 2" key="1">
    <citation type="submission" date="2011-01" db="EMBL/GenBank/DDBJ databases">
        <authorList>
            <person name="Muzny D."/>
            <person name="Qin X."/>
            <person name="Buhay C."/>
            <person name="Dugan-Rocha S."/>
            <person name="Ding Y."/>
            <person name="Chen G."/>
            <person name="Hawes A."/>
            <person name="Holder M."/>
            <person name="Jhangiani S."/>
            <person name="Johnson A."/>
            <person name="Khan Z."/>
            <person name="Li Z."/>
            <person name="Liu W."/>
            <person name="Liu X."/>
            <person name="Perez L."/>
            <person name="Shen H."/>
            <person name="Wang Q."/>
            <person name="Watt J."/>
            <person name="Xi L."/>
            <person name="Xin Y."/>
            <person name="Zhou J."/>
            <person name="Deng J."/>
            <person name="Jiang H."/>
            <person name="Liu Y."/>
            <person name="Qu J."/>
            <person name="Song X.-Z."/>
            <person name="Zhang L."/>
            <person name="Villasana D."/>
            <person name="Johnson A."/>
            <person name="Liu J."/>
            <person name="Liyanage D."/>
            <person name="Lorensuhewa L."/>
            <person name="Robinson T."/>
            <person name="Song A."/>
            <person name="Song B.-B."/>
            <person name="Dinh H."/>
            <person name="Thornton R."/>
            <person name="Coyle M."/>
            <person name="Francisco L."/>
            <person name="Jackson L."/>
            <person name="Javaid M."/>
            <person name="Korchina V."/>
            <person name="Kovar C."/>
            <person name="Mata R."/>
            <person name="Mathew T."/>
            <person name="Ngo R."/>
            <person name="Nguyen L."/>
            <person name="Nguyen N."/>
            <person name="Okwuonu G."/>
            <person name="Ongeri F."/>
            <person name="Pham C."/>
            <person name="Simmons D."/>
            <person name="Wilczek-Boney K."/>
            <person name="Hale W."/>
            <person name="Jakkamsetti A."/>
            <person name="Pham P."/>
            <person name="Ruth R."/>
            <person name="San Lucas F."/>
            <person name="Warren J."/>
            <person name="Zhang J."/>
            <person name="Zhao Z."/>
            <person name="Zhou C."/>
            <person name="Zhu D."/>
            <person name="Lee S."/>
            <person name="Bess C."/>
            <person name="Blankenburg K."/>
            <person name="Forbes L."/>
            <person name="Fu Q."/>
            <person name="Gubbala S."/>
            <person name="Hirani K."/>
            <person name="Jayaseelan J.C."/>
            <person name="Lara F."/>
            <person name="Munidasa M."/>
            <person name="Palculict T."/>
            <person name="Patil S."/>
            <person name="Pu L.-L."/>
            <person name="Saada N."/>
            <person name="Tang L."/>
            <person name="Weissenberger G."/>
            <person name="Zhu Y."/>
            <person name="Hemphill L."/>
            <person name="Shang Y."/>
            <person name="Youmans B."/>
            <person name="Ayvaz T."/>
            <person name="Ross M."/>
            <person name="Santibanez J."/>
            <person name="Aqrawi P."/>
            <person name="Gross S."/>
            <person name="Joshi V."/>
            <person name="Fowler G."/>
            <person name="Nazareth L."/>
            <person name="Reid J."/>
            <person name="Worley K."/>
            <person name="Petrosino J."/>
            <person name="Highlander S."/>
            <person name="Gibbs R."/>
        </authorList>
    </citation>
    <scope>NUCLEOTIDE SEQUENCE [LARGE SCALE GENOMIC DNA]</scope>
    <source>
        <strain evidence="1 2">ATCC 25644</strain>
    </source>
</reference>
<accession>E7FT89</accession>
<dbReference type="Proteomes" id="UP000004099">
    <property type="component" value="Unassembled WGS sequence"/>
</dbReference>
<dbReference type="EMBL" id="ACGS02000051">
    <property type="protein sequence ID" value="EFZ33780.1"/>
    <property type="molecule type" value="Genomic_DNA"/>
</dbReference>
<gene>
    <name evidence="1" type="ORF">HMPREF0542_12117</name>
</gene>
<evidence type="ECO:0000313" key="2">
    <source>
        <dbReference type="Proteomes" id="UP000004099"/>
    </source>
</evidence>
<dbReference type="AlphaFoldDB" id="E7FT89"/>
<name>E7FT89_9LACO</name>
<dbReference type="HOGENOM" id="CLU_3201421_0_0_9"/>
<proteinExistence type="predicted"/>
<comment type="caution">
    <text evidence="1">The sequence shown here is derived from an EMBL/GenBank/DDBJ whole genome shotgun (WGS) entry which is preliminary data.</text>
</comment>
<evidence type="ECO:0000313" key="1">
    <source>
        <dbReference type="EMBL" id="EFZ33780.1"/>
    </source>
</evidence>
<organism evidence="1 2">
    <name type="scientific">Ligilactobacillus ruminis ATCC 25644</name>
    <dbReference type="NCBI Taxonomy" id="525362"/>
    <lineage>
        <taxon>Bacteria</taxon>
        <taxon>Bacillati</taxon>
        <taxon>Bacillota</taxon>
        <taxon>Bacilli</taxon>
        <taxon>Lactobacillales</taxon>
        <taxon>Lactobacillaceae</taxon>
        <taxon>Ligilactobacillus</taxon>
    </lineage>
</organism>
<sequence>MINEKLREFSDQIDEANVCFFSFAAKRIAEKIICFFVKCSASPGY</sequence>
<protein>
    <submittedName>
        <fullName evidence="1">Uncharacterized protein</fullName>
    </submittedName>
</protein>